<dbReference type="Proteomes" id="UP000268094">
    <property type="component" value="Unassembled WGS sequence"/>
</dbReference>
<evidence type="ECO:0000313" key="2">
    <source>
        <dbReference type="Proteomes" id="UP000268094"/>
    </source>
</evidence>
<protein>
    <submittedName>
        <fullName evidence="1">Uncharacterized protein</fullName>
    </submittedName>
</protein>
<sequence length="326" mass="36077">MALLEVNYTWFGPPTFDARDSGGPKALMQARSDAQASGYVINFWCLDAHVWAYRNYFKGSNFSVQNREKLEVRGIETFLNKNVGVRRGSRSGLLQSGFNWVKSSFSWDIDLVVKHIIETSMGAAANSATRIREIVNAKNVWSLYTMYKVGGYAMDTGVGPGVGGAVSLRDYTTFKVPAAGPGRIEDAIAIAHANAPHKYLSDRCSAMTAGVAGYFDVARDQPAPHVDVWTLFSPAGHAKVTRALEWYIRFWYSLEEVKAKPDSTEEYKDLCRHGIISAVMTAITHDDNGRCLDGVDRNCLWPAELTGADAGVPELKTRKTYYGSHR</sequence>
<dbReference type="EMBL" id="RAVZ01000114">
    <property type="protein sequence ID" value="RKG86432.1"/>
    <property type="molecule type" value="Genomic_DNA"/>
</dbReference>
<organism evidence="1 2">
    <name type="scientific">Corallococcus terminator</name>
    <dbReference type="NCBI Taxonomy" id="2316733"/>
    <lineage>
        <taxon>Bacteria</taxon>
        <taxon>Pseudomonadati</taxon>
        <taxon>Myxococcota</taxon>
        <taxon>Myxococcia</taxon>
        <taxon>Myxococcales</taxon>
        <taxon>Cystobacterineae</taxon>
        <taxon>Myxococcaceae</taxon>
        <taxon>Corallococcus</taxon>
    </lineage>
</organism>
<proteinExistence type="predicted"/>
<accession>A0A3A8IT02</accession>
<name>A0A3A8IT02_9BACT</name>
<dbReference type="OrthoDB" id="5516456at2"/>
<comment type="caution">
    <text evidence="1">The sequence shown here is derived from an EMBL/GenBank/DDBJ whole genome shotgun (WGS) entry which is preliminary data.</text>
</comment>
<dbReference type="RefSeq" id="WP_147448766.1">
    <property type="nucleotide sequence ID" value="NZ_RAVZ01000114.1"/>
</dbReference>
<gene>
    <name evidence="1" type="ORF">D7V88_17955</name>
</gene>
<reference evidence="2" key="1">
    <citation type="submission" date="2018-09" db="EMBL/GenBank/DDBJ databases">
        <authorList>
            <person name="Livingstone P.G."/>
            <person name="Whitworth D.E."/>
        </authorList>
    </citation>
    <scope>NUCLEOTIDE SEQUENCE [LARGE SCALE GENOMIC DNA]</scope>
    <source>
        <strain evidence="2">CA054A</strain>
    </source>
</reference>
<evidence type="ECO:0000313" key="1">
    <source>
        <dbReference type="EMBL" id="RKG86432.1"/>
    </source>
</evidence>
<keyword evidence="2" id="KW-1185">Reference proteome</keyword>
<dbReference type="AlphaFoldDB" id="A0A3A8IT02"/>